<evidence type="ECO:0000313" key="2">
    <source>
        <dbReference type="EMBL" id="GAI89832.1"/>
    </source>
</evidence>
<sequence length="73" mass="8240">MFLFPKAPPCRRLALKRNQYFSPVAADTFGQGKQEEEEEYPGKINQVLPWSSVGEETITIARQVKILAFLTPG</sequence>
<proteinExistence type="predicted"/>
<gene>
    <name evidence="1" type="ORF">S12H4_00774</name>
    <name evidence="2" type="ORF">S12H4_30414</name>
</gene>
<dbReference type="EMBL" id="BARW01000118">
    <property type="protein sequence ID" value="GAI59833.1"/>
    <property type="molecule type" value="Genomic_DNA"/>
</dbReference>
<comment type="caution">
    <text evidence="2">The sequence shown here is derived from an EMBL/GenBank/DDBJ whole genome shotgun (WGS) entry which is preliminary data.</text>
</comment>
<organism evidence="2">
    <name type="scientific">marine sediment metagenome</name>
    <dbReference type="NCBI Taxonomy" id="412755"/>
    <lineage>
        <taxon>unclassified sequences</taxon>
        <taxon>metagenomes</taxon>
        <taxon>ecological metagenomes</taxon>
    </lineage>
</organism>
<protein>
    <submittedName>
        <fullName evidence="2">Uncharacterized protein</fullName>
    </submittedName>
</protein>
<accession>X1S9X5</accession>
<reference evidence="2" key="1">
    <citation type="journal article" date="2014" name="Front. Microbiol.">
        <title>High frequency of phylogenetically diverse reductive dehalogenase-homologous genes in deep subseafloor sedimentary metagenomes.</title>
        <authorList>
            <person name="Kawai M."/>
            <person name="Futagami T."/>
            <person name="Toyoda A."/>
            <person name="Takaki Y."/>
            <person name="Nishi S."/>
            <person name="Hori S."/>
            <person name="Arai W."/>
            <person name="Tsubouchi T."/>
            <person name="Morono Y."/>
            <person name="Uchiyama I."/>
            <person name="Ito T."/>
            <person name="Fujiyama A."/>
            <person name="Inagaki F."/>
            <person name="Takami H."/>
        </authorList>
    </citation>
    <scope>NUCLEOTIDE SEQUENCE</scope>
    <source>
        <strain evidence="2">Expedition CK06-06</strain>
    </source>
</reference>
<dbReference type="EMBL" id="BARW01017637">
    <property type="protein sequence ID" value="GAI89832.1"/>
    <property type="molecule type" value="Genomic_DNA"/>
</dbReference>
<dbReference type="AlphaFoldDB" id="X1S9X5"/>
<evidence type="ECO:0000313" key="1">
    <source>
        <dbReference type="EMBL" id="GAI59833.1"/>
    </source>
</evidence>
<name>X1S9X5_9ZZZZ</name>